<evidence type="ECO:0000313" key="1">
    <source>
        <dbReference type="EMBL" id="KAL2742686.1"/>
    </source>
</evidence>
<reference evidence="1 2" key="1">
    <citation type="journal article" date="2024" name="Ann. Entomol. Soc. Am.">
        <title>Genomic analyses of the southern and eastern yellowjacket wasps (Hymenoptera: Vespidae) reveal evolutionary signatures of social life.</title>
        <authorList>
            <person name="Catto M.A."/>
            <person name="Caine P.B."/>
            <person name="Orr S.E."/>
            <person name="Hunt B.G."/>
            <person name="Goodisman M.A.D."/>
        </authorList>
    </citation>
    <scope>NUCLEOTIDE SEQUENCE [LARGE SCALE GENOMIC DNA]</scope>
    <source>
        <strain evidence="1">232</strain>
        <tissue evidence="1">Head and thorax</tissue>
    </source>
</reference>
<protein>
    <submittedName>
        <fullName evidence="1">Uncharacterized protein</fullName>
    </submittedName>
</protein>
<name>A0ABD2CCA0_VESMC</name>
<accession>A0ABD2CCA0</accession>
<dbReference type="Proteomes" id="UP001607303">
    <property type="component" value="Unassembled WGS sequence"/>
</dbReference>
<dbReference type="EMBL" id="JAYRBN010000056">
    <property type="protein sequence ID" value="KAL2742686.1"/>
    <property type="molecule type" value="Genomic_DNA"/>
</dbReference>
<evidence type="ECO:0000313" key="2">
    <source>
        <dbReference type="Proteomes" id="UP001607303"/>
    </source>
</evidence>
<dbReference type="AlphaFoldDB" id="A0ABD2CCA0"/>
<gene>
    <name evidence="1" type="ORF">V1477_008175</name>
</gene>
<organism evidence="1 2">
    <name type="scientific">Vespula maculifrons</name>
    <name type="common">Eastern yellow jacket</name>
    <name type="synonym">Wasp</name>
    <dbReference type="NCBI Taxonomy" id="7453"/>
    <lineage>
        <taxon>Eukaryota</taxon>
        <taxon>Metazoa</taxon>
        <taxon>Ecdysozoa</taxon>
        <taxon>Arthropoda</taxon>
        <taxon>Hexapoda</taxon>
        <taxon>Insecta</taxon>
        <taxon>Pterygota</taxon>
        <taxon>Neoptera</taxon>
        <taxon>Endopterygota</taxon>
        <taxon>Hymenoptera</taxon>
        <taxon>Apocrita</taxon>
        <taxon>Aculeata</taxon>
        <taxon>Vespoidea</taxon>
        <taxon>Vespidae</taxon>
        <taxon>Vespinae</taxon>
        <taxon>Vespula</taxon>
    </lineage>
</organism>
<proteinExistence type="predicted"/>
<sequence>MIAISYIITVQILLKIKHFINLSVGRSIKFPILKAEGDLHILIKKQESYPSSGPDLSQLSAITSSVTCMLRVGQKSLDLRQFEKKINLKSLEKGYVLII</sequence>
<keyword evidence="2" id="KW-1185">Reference proteome</keyword>
<comment type="caution">
    <text evidence="1">The sequence shown here is derived from an EMBL/GenBank/DDBJ whole genome shotgun (WGS) entry which is preliminary data.</text>
</comment>